<gene>
    <name evidence="11" type="ORF">N7494_011679</name>
</gene>
<dbReference type="InterPro" id="IPR003663">
    <property type="entry name" value="Sugar/inositol_transpt"/>
</dbReference>
<evidence type="ECO:0000256" key="7">
    <source>
        <dbReference type="ARBA" id="ARBA00026248"/>
    </source>
</evidence>
<comment type="subcellular location">
    <subcellularLocation>
        <location evidence="1">Membrane</location>
        <topology evidence="1">Multi-pass membrane protein</topology>
    </subcellularLocation>
</comment>
<keyword evidence="6 9" id="KW-0472">Membrane</keyword>
<dbReference type="InterPro" id="IPR050360">
    <property type="entry name" value="MFS_Sugar_Transporters"/>
</dbReference>
<dbReference type="AlphaFoldDB" id="A0AAD6CMS8"/>
<feature type="transmembrane region" description="Helical" evidence="9">
    <location>
        <begin position="347"/>
        <end position="365"/>
    </location>
</feature>
<feature type="transmembrane region" description="Helical" evidence="9">
    <location>
        <begin position="439"/>
        <end position="457"/>
    </location>
</feature>
<feature type="transmembrane region" description="Helical" evidence="9">
    <location>
        <begin position="186"/>
        <end position="205"/>
    </location>
</feature>
<reference evidence="11 12" key="1">
    <citation type="journal article" date="2023" name="IMA Fungus">
        <title>Comparative genomic study of the Penicillium genus elucidates a diverse pangenome and 15 lateral gene transfer events.</title>
        <authorList>
            <person name="Petersen C."/>
            <person name="Sorensen T."/>
            <person name="Nielsen M.R."/>
            <person name="Sondergaard T.E."/>
            <person name="Sorensen J.L."/>
            <person name="Fitzpatrick D.A."/>
            <person name="Frisvad J.C."/>
            <person name="Nielsen K.L."/>
        </authorList>
    </citation>
    <scope>NUCLEOTIDE SEQUENCE [LARGE SCALE GENOMIC DNA]</scope>
    <source>
        <strain evidence="11 12">IBT 35679</strain>
    </source>
</reference>
<name>A0AAD6CMS8_9EURO</name>
<dbReference type="GO" id="GO:0000023">
    <property type="term" value="P:maltose metabolic process"/>
    <property type="evidence" value="ECO:0007669"/>
    <property type="project" value="UniProtKB-KW"/>
</dbReference>
<proteinExistence type="inferred from homology"/>
<dbReference type="InterPro" id="IPR005828">
    <property type="entry name" value="MFS_sugar_transport-like"/>
</dbReference>
<keyword evidence="4 9" id="KW-0812">Transmembrane</keyword>
<keyword evidence="12" id="KW-1185">Reference proteome</keyword>
<dbReference type="PROSITE" id="PS00217">
    <property type="entry name" value="SUGAR_TRANSPORT_2"/>
    <property type="match status" value="1"/>
</dbReference>
<dbReference type="GO" id="GO:0016020">
    <property type="term" value="C:membrane"/>
    <property type="evidence" value="ECO:0007669"/>
    <property type="project" value="UniProtKB-SubCell"/>
</dbReference>
<feature type="transmembrane region" description="Helical" evidence="9">
    <location>
        <begin position="469"/>
        <end position="490"/>
    </location>
</feature>
<feature type="transmembrane region" description="Helical" evidence="9">
    <location>
        <begin position="129"/>
        <end position="146"/>
    </location>
</feature>
<evidence type="ECO:0000256" key="9">
    <source>
        <dbReference type="SAM" id="Phobius"/>
    </source>
</evidence>
<dbReference type="InterPro" id="IPR020846">
    <property type="entry name" value="MFS_dom"/>
</dbReference>
<dbReference type="Pfam" id="PF00083">
    <property type="entry name" value="Sugar_tr"/>
    <property type="match status" value="1"/>
</dbReference>
<dbReference type="PANTHER" id="PTHR48022:SF5">
    <property type="entry name" value="ALPHA-GLUCOSIDES PERMEASE MPH2-RELATED"/>
    <property type="match status" value="1"/>
</dbReference>
<dbReference type="FunFam" id="1.20.1250.20:FF:000149">
    <property type="entry name" value="MFS transporter, SP family, general alpha glucoside:H+ symporter"/>
    <property type="match status" value="1"/>
</dbReference>
<dbReference type="InterPro" id="IPR036259">
    <property type="entry name" value="MFS_trans_sf"/>
</dbReference>
<evidence type="ECO:0000256" key="4">
    <source>
        <dbReference type="ARBA" id="ARBA00022692"/>
    </source>
</evidence>
<feature type="transmembrane region" description="Helical" evidence="9">
    <location>
        <begin position="372"/>
        <end position="393"/>
    </location>
</feature>
<keyword evidence="3 8" id="KW-0813">Transport</keyword>
<evidence type="ECO:0000256" key="5">
    <source>
        <dbReference type="ARBA" id="ARBA00022989"/>
    </source>
</evidence>
<dbReference type="SUPFAM" id="SSF103473">
    <property type="entry name" value="MFS general substrate transporter"/>
    <property type="match status" value="1"/>
</dbReference>
<feature type="transmembrane region" description="Helical" evidence="9">
    <location>
        <begin position="225"/>
        <end position="246"/>
    </location>
</feature>
<organism evidence="11 12">
    <name type="scientific">Penicillium frequentans</name>
    <dbReference type="NCBI Taxonomy" id="3151616"/>
    <lineage>
        <taxon>Eukaryota</taxon>
        <taxon>Fungi</taxon>
        <taxon>Dikarya</taxon>
        <taxon>Ascomycota</taxon>
        <taxon>Pezizomycotina</taxon>
        <taxon>Eurotiomycetes</taxon>
        <taxon>Eurotiomycetidae</taxon>
        <taxon>Eurotiales</taxon>
        <taxon>Aspergillaceae</taxon>
        <taxon>Penicillium</taxon>
    </lineage>
</organism>
<comment type="similarity">
    <text evidence="2 8">Belongs to the major facilitator superfamily. Sugar transporter (TC 2.A.1.1) family.</text>
</comment>
<accession>A0AAD6CMS8</accession>
<dbReference type="Gene3D" id="1.20.1250.20">
    <property type="entry name" value="MFS general substrate transporter like domains"/>
    <property type="match status" value="1"/>
</dbReference>
<dbReference type="PROSITE" id="PS50850">
    <property type="entry name" value="MFS"/>
    <property type="match status" value="1"/>
</dbReference>
<protein>
    <submittedName>
        <fullName evidence="11">General alpha-glucoside permease</fullName>
    </submittedName>
</protein>
<feature type="domain" description="Major facilitator superfamily (MFS) profile" evidence="10">
    <location>
        <begin position="51"/>
        <end position="496"/>
    </location>
</feature>
<evidence type="ECO:0000256" key="3">
    <source>
        <dbReference type="ARBA" id="ARBA00022448"/>
    </source>
</evidence>
<evidence type="ECO:0000259" key="10">
    <source>
        <dbReference type="PROSITE" id="PS50850"/>
    </source>
</evidence>
<evidence type="ECO:0000256" key="8">
    <source>
        <dbReference type="RuleBase" id="RU003346"/>
    </source>
</evidence>
<dbReference type="GO" id="GO:0005351">
    <property type="term" value="F:carbohydrate:proton symporter activity"/>
    <property type="evidence" value="ECO:0007669"/>
    <property type="project" value="TreeGrafter"/>
</dbReference>
<evidence type="ECO:0000313" key="11">
    <source>
        <dbReference type="EMBL" id="KAJ5525029.1"/>
    </source>
</evidence>
<feature type="transmembrane region" description="Helical" evidence="9">
    <location>
        <begin position="399"/>
        <end position="427"/>
    </location>
</feature>
<feature type="transmembrane region" description="Helical" evidence="9">
    <location>
        <begin position="309"/>
        <end position="327"/>
    </location>
</feature>
<evidence type="ECO:0000256" key="1">
    <source>
        <dbReference type="ARBA" id="ARBA00004141"/>
    </source>
</evidence>
<dbReference type="NCBIfam" id="TIGR00879">
    <property type="entry name" value="SP"/>
    <property type="match status" value="1"/>
</dbReference>
<comment type="caution">
    <text evidence="11">The sequence shown here is derived from an EMBL/GenBank/DDBJ whole genome shotgun (WGS) entry which is preliminary data.</text>
</comment>
<keyword evidence="5 9" id="KW-1133">Transmembrane helix</keyword>
<evidence type="ECO:0000256" key="2">
    <source>
        <dbReference type="ARBA" id="ARBA00010992"/>
    </source>
</evidence>
<feature type="transmembrane region" description="Helical" evidence="9">
    <location>
        <begin position="152"/>
        <end position="174"/>
    </location>
</feature>
<keyword evidence="7" id="KW-0462">Maltose metabolism</keyword>
<dbReference type="EMBL" id="JAQIZZ010000008">
    <property type="protein sequence ID" value="KAJ5525029.1"/>
    <property type="molecule type" value="Genomic_DNA"/>
</dbReference>
<evidence type="ECO:0000313" key="12">
    <source>
        <dbReference type="Proteomes" id="UP001220324"/>
    </source>
</evidence>
<dbReference type="InterPro" id="IPR005829">
    <property type="entry name" value="Sugar_transporter_CS"/>
</dbReference>
<sequence>MSTVSPQQDAEKIPTSTPVAILAAEANRATKTEHKMGLWQGIRTYPHAVGWSVLFSSALIMEGYDNALIASLFAYGPFQETFGDKLADGTYQITAAWQSGLTNGALVGELIGLLINGIIAERFGYRKSIIGSLIACVAFVFIIFFAKTLPVLLIGEILIGIPWGLFQTITTTYASEVCPVVLRPYLTTYVNLCWVIGQIIASGVLKAMTSRTDDLGYKIPFALQWMWPIPIMIGVAFAPESPWWLVRKGRIDEARHALERLTVQGQDPDFNVDETIAMIRSTNELEKEISAGTSYLDCFTGVDLRRTETVCLTWMAQQVSGSAFMGYSTYFYEQAGLATSNAFTLSMVQYIIGAIGTLLSWVLMGKFGRRTLYAYGLGAQMTVCFIIGCLGIIHRGNVAAQWAIGSLLLVYTFCYDASVGPVCYSLVSELSSTRLRAKSIVLARISYNVSGVIVNIITPRMLNPSAWNWGAKSGFFWAGTSLLCLVWVFFRLPEPKGRTYAELDLLFERGVSARKFSSAFVDPFSVHEKDHGEEEKIVQPSVEIVEHI</sequence>
<dbReference type="Proteomes" id="UP001220324">
    <property type="component" value="Unassembled WGS sequence"/>
</dbReference>
<evidence type="ECO:0000256" key="6">
    <source>
        <dbReference type="ARBA" id="ARBA00023136"/>
    </source>
</evidence>
<dbReference type="PANTHER" id="PTHR48022">
    <property type="entry name" value="PLASTIDIC GLUCOSE TRANSPORTER 4"/>
    <property type="match status" value="1"/>
</dbReference>